<dbReference type="InterPro" id="IPR023198">
    <property type="entry name" value="PGP-like_dom2"/>
</dbReference>
<dbReference type="PANTHER" id="PTHR43434">
    <property type="entry name" value="PHOSPHOGLYCOLATE PHOSPHATASE"/>
    <property type="match status" value="1"/>
</dbReference>
<accession>A0ABU1K0S1</accession>
<comment type="similarity">
    <text evidence="3">Belongs to the HAD-like hydrolase superfamily. CbbY/CbbZ/Gph/YieH family.</text>
</comment>
<dbReference type="EMBL" id="JAVDPW010000020">
    <property type="protein sequence ID" value="MDR6294468.1"/>
    <property type="molecule type" value="Genomic_DNA"/>
</dbReference>
<keyword evidence="5" id="KW-0378">Hydrolase</keyword>
<name>A0ABU1K0S1_9PROT</name>
<dbReference type="InterPro" id="IPR041492">
    <property type="entry name" value="HAD_2"/>
</dbReference>
<dbReference type="SFLD" id="SFLDS00003">
    <property type="entry name" value="Haloacid_Dehalogenase"/>
    <property type="match status" value="1"/>
</dbReference>
<dbReference type="Gene3D" id="3.40.50.1000">
    <property type="entry name" value="HAD superfamily/HAD-like"/>
    <property type="match status" value="1"/>
</dbReference>
<dbReference type="InterPro" id="IPR050155">
    <property type="entry name" value="HAD-like_hydrolase_sf"/>
</dbReference>
<dbReference type="Gene3D" id="1.10.150.240">
    <property type="entry name" value="Putative phosphatase, domain 2"/>
    <property type="match status" value="1"/>
</dbReference>
<dbReference type="RefSeq" id="WP_309802008.1">
    <property type="nucleotide sequence ID" value="NZ_JAVDPW010000020.1"/>
</dbReference>
<proteinExistence type="inferred from homology"/>
<evidence type="ECO:0000256" key="2">
    <source>
        <dbReference type="ARBA" id="ARBA00004818"/>
    </source>
</evidence>
<comment type="caution">
    <text evidence="5">The sequence shown here is derived from an EMBL/GenBank/DDBJ whole genome shotgun (WGS) entry which is preliminary data.</text>
</comment>
<dbReference type="Pfam" id="PF13419">
    <property type="entry name" value="HAD_2"/>
    <property type="match status" value="1"/>
</dbReference>
<dbReference type="EC" id="3.1.3.18" evidence="4"/>
<comment type="catalytic activity">
    <reaction evidence="1">
        <text>2-phosphoglycolate + H2O = glycolate + phosphate</text>
        <dbReference type="Rhea" id="RHEA:14369"/>
        <dbReference type="ChEBI" id="CHEBI:15377"/>
        <dbReference type="ChEBI" id="CHEBI:29805"/>
        <dbReference type="ChEBI" id="CHEBI:43474"/>
        <dbReference type="ChEBI" id="CHEBI:58033"/>
        <dbReference type="EC" id="3.1.3.18"/>
    </reaction>
</comment>
<gene>
    <name evidence="5" type="ORF">E9232_007022</name>
</gene>
<evidence type="ECO:0000313" key="6">
    <source>
        <dbReference type="Proteomes" id="UP001262410"/>
    </source>
</evidence>
<sequence length="223" mass="22274">MTAAWPRAVVFDLDGTLVDSVADVTAALAPVMREARLDPLSEAEVRSLMGHGAPGLLRGALRLRAADPGEAGWMTRGFLDRYAEVPAARTTAYPGAVAAVAGLAAAGVAVGVCTNKAEAMARAVLDALGFAPHVRVLVGGDSGHGMKPDPAPLLACIAALGATPGDTAYVGNHAVDVETARAAGVRVLVVPFGYGDASTLDADGVVPDFAGLAGLLGIAAGRG</sequence>
<evidence type="ECO:0000256" key="3">
    <source>
        <dbReference type="ARBA" id="ARBA00006171"/>
    </source>
</evidence>
<dbReference type="PANTHER" id="PTHR43434:SF1">
    <property type="entry name" value="PHOSPHOGLYCOLATE PHOSPHATASE"/>
    <property type="match status" value="1"/>
</dbReference>
<evidence type="ECO:0000256" key="1">
    <source>
        <dbReference type="ARBA" id="ARBA00000830"/>
    </source>
</evidence>
<dbReference type="InterPro" id="IPR036412">
    <property type="entry name" value="HAD-like_sf"/>
</dbReference>
<protein>
    <recommendedName>
        <fullName evidence="4">phosphoglycolate phosphatase</fullName>
        <ecNumber evidence="4">3.1.3.18</ecNumber>
    </recommendedName>
</protein>
<dbReference type="SUPFAM" id="SSF56784">
    <property type="entry name" value="HAD-like"/>
    <property type="match status" value="1"/>
</dbReference>
<dbReference type="SFLD" id="SFLDG01129">
    <property type="entry name" value="C1.5:_HAD__Beta-PGM__Phosphata"/>
    <property type="match status" value="1"/>
</dbReference>
<dbReference type="InterPro" id="IPR023214">
    <property type="entry name" value="HAD_sf"/>
</dbReference>
<keyword evidence="6" id="KW-1185">Reference proteome</keyword>
<dbReference type="GO" id="GO:0008967">
    <property type="term" value="F:phosphoglycolate phosphatase activity"/>
    <property type="evidence" value="ECO:0007669"/>
    <property type="project" value="UniProtKB-EC"/>
</dbReference>
<comment type="pathway">
    <text evidence="2">Organic acid metabolism; glycolate biosynthesis; glycolate from 2-phosphoglycolate: step 1/1.</text>
</comment>
<evidence type="ECO:0000313" key="5">
    <source>
        <dbReference type="EMBL" id="MDR6294468.1"/>
    </source>
</evidence>
<organism evidence="5 6">
    <name type="scientific">Inquilinus ginsengisoli</name>
    <dbReference type="NCBI Taxonomy" id="363840"/>
    <lineage>
        <taxon>Bacteria</taxon>
        <taxon>Pseudomonadati</taxon>
        <taxon>Pseudomonadota</taxon>
        <taxon>Alphaproteobacteria</taxon>
        <taxon>Rhodospirillales</taxon>
        <taxon>Rhodospirillaceae</taxon>
        <taxon>Inquilinus</taxon>
    </lineage>
</organism>
<dbReference type="Proteomes" id="UP001262410">
    <property type="component" value="Unassembled WGS sequence"/>
</dbReference>
<reference evidence="5 6" key="1">
    <citation type="submission" date="2023-07" db="EMBL/GenBank/DDBJ databases">
        <title>Sorghum-associated microbial communities from plants grown in Nebraska, USA.</title>
        <authorList>
            <person name="Schachtman D."/>
        </authorList>
    </citation>
    <scope>NUCLEOTIDE SEQUENCE [LARGE SCALE GENOMIC DNA]</scope>
    <source>
        <strain evidence="5 6">584</strain>
    </source>
</reference>
<evidence type="ECO:0000256" key="4">
    <source>
        <dbReference type="ARBA" id="ARBA00013078"/>
    </source>
</evidence>